<evidence type="ECO:0000256" key="10">
    <source>
        <dbReference type="ARBA" id="ARBA00068717"/>
    </source>
</evidence>
<dbReference type="InterPro" id="IPR036291">
    <property type="entry name" value="NAD(P)-bd_dom_sf"/>
</dbReference>
<evidence type="ECO:0000313" key="14">
    <source>
        <dbReference type="Proteomes" id="UP000515204"/>
    </source>
</evidence>
<evidence type="ECO:0000256" key="3">
    <source>
        <dbReference type="ARBA" id="ARBA00022692"/>
    </source>
</evidence>
<dbReference type="RefSeq" id="XP_014480780.1">
    <property type="nucleotide sequence ID" value="XM_014625294.1"/>
</dbReference>
<evidence type="ECO:0000313" key="15">
    <source>
        <dbReference type="RefSeq" id="XP_014480780.1"/>
    </source>
</evidence>
<accession>A0A6P3XQH6</accession>
<dbReference type="GeneID" id="106747612"/>
<comment type="similarity">
    <text evidence="2 12">Belongs to the short-chain dehydrogenases/reductases (SDR) family.</text>
</comment>
<keyword evidence="3 13" id="KW-0812">Transmembrane</keyword>
<dbReference type="GO" id="GO:0052650">
    <property type="term" value="F:all-trans-retinol dehydrogenase (NADP+) activity"/>
    <property type="evidence" value="ECO:0007669"/>
    <property type="project" value="UniProtKB-ARBA"/>
</dbReference>
<dbReference type="KEGG" id="dqu:106747612"/>
<dbReference type="Proteomes" id="UP000515204">
    <property type="component" value="Unplaced"/>
</dbReference>
<comment type="subcellular location">
    <subcellularLocation>
        <location evidence="1">Membrane</location>
        <topology evidence="1">Multi-pass membrane protein</topology>
    </subcellularLocation>
</comment>
<feature type="transmembrane region" description="Helical" evidence="13">
    <location>
        <begin position="13"/>
        <end position="33"/>
    </location>
</feature>
<dbReference type="PANTHER" id="PTHR24322:SF729">
    <property type="entry name" value="MIP05442P"/>
    <property type="match status" value="1"/>
</dbReference>
<evidence type="ECO:0000256" key="6">
    <source>
        <dbReference type="ARBA" id="ARBA00023002"/>
    </source>
</evidence>
<evidence type="ECO:0000256" key="4">
    <source>
        <dbReference type="ARBA" id="ARBA00022857"/>
    </source>
</evidence>
<keyword evidence="14" id="KW-1185">Reference proteome</keyword>
<dbReference type="PRINTS" id="PR00081">
    <property type="entry name" value="GDHRDH"/>
</dbReference>
<proteinExistence type="inferred from homology"/>
<dbReference type="Pfam" id="PF00106">
    <property type="entry name" value="adh_short"/>
    <property type="match status" value="1"/>
</dbReference>
<dbReference type="PRINTS" id="PR00080">
    <property type="entry name" value="SDRFAMILY"/>
</dbReference>
<organism evidence="14 15">
    <name type="scientific">Dinoponera quadriceps</name>
    <name type="common">South American ant</name>
    <dbReference type="NCBI Taxonomy" id="609295"/>
    <lineage>
        <taxon>Eukaryota</taxon>
        <taxon>Metazoa</taxon>
        <taxon>Ecdysozoa</taxon>
        <taxon>Arthropoda</taxon>
        <taxon>Hexapoda</taxon>
        <taxon>Insecta</taxon>
        <taxon>Pterygota</taxon>
        <taxon>Neoptera</taxon>
        <taxon>Endopterygota</taxon>
        <taxon>Hymenoptera</taxon>
        <taxon>Apocrita</taxon>
        <taxon>Aculeata</taxon>
        <taxon>Formicoidea</taxon>
        <taxon>Formicidae</taxon>
        <taxon>Ponerinae</taxon>
        <taxon>Ponerini</taxon>
        <taxon>Dinoponera</taxon>
    </lineage>
</organism>
<evidence type="ECO:0000256" key="11">
    <source>
        <dbReference type="ARBA" id="ARBA00082544"/>
    </source>
</evidence>
<dbReference type="PANTHER" id="PTHR24322">
    <property type="entry name" value="PKSB"/>
    <property type="match status" value="1"/>
</dbReference>
<evidence type="ECO:0000256" key="12">
    <source>
        <dbReference type="RuleBase" id="RU000363"/>
    </source>
</evidence>
<dbReference type="SUPFAM" id="SSF51735">
    <property type="entry name" value="NAD(P)-binding Rossmann-fold domains"/>
    <property type="match status" value="1"/>
</dbReference>
<evidence type="ECO:0000256" key="9">
    <source>
        <dbReference type="ARBA" id="ARBA00059620"/>
    </source>
</evidence>
<dbReference type="OrthoDB" id="10253736at2759"/>
<reference evidence="15" key="1">
    <citation type="submission" date="2025-08" db="UniProtKB">
        <authorList>
            <consortium name="RefSeq"/>
        </authorList>
    </citation>
    <scope>IDENTIFICATION</scope>
</reference>
<dbReference type="Gene3D" id="3.40.50.720">
    <property type="entry name" value="NAD(P)-binding Rossmann-like Domain"/>
    <property type="match status" value="1"/>
</dbReference>
<evidence type="ECO:0000256" key="7">
    <source>
        <dbReference type="ARBA" id="ARBA00023098"/>
    </source>
</evidence>
<evidence type="ECO:0000256" key="5">
    <source>
        <dbReference type="ARBA" id="ARBA00022989"/>
    </source>
</evidence>
<comment type="function">
    <text evidence="9">Catalyzes the reduction of all-trans-retinal to all-trans-retinol in the presence of NADPH.</text>
</comment>
<keyword evidence="5 13" id="KW-1133">Transmembrane helix</keyword>
<keyword evidence="7" id="KW-0443">Lipid metabolism</keyword>
<dbReference type="FunFam" id="3.40.50.720:FF:000131">
    <property type="entry name" value="Short-chain dehydrogenase/reductase 3"/>
    <property type="match status" value="1"/>
</dbReference>
<keyword evidence="4" id="KW-0521">NADP</keyword>
<keyword evidence="8 13" id="KW-0472">Membrane</keyword>
<dbReference type="AlphaFoldDB" id="A0A6P3XQH6"/>
<dbReference type="InterPro" id="IPR002347">
    <property type="entry name" value="SDR_fam"/>
</dbReference>
<dbReference type="GO" id="GO:0016020">
    <property type="term" value="C:membrane"/>
    <property type="evidence" value="ECO:0007669"/>
    <property type="project" value="UniProtKB-SubCell"/>
</dbReference>
<dbReference type="GO" id="GO:0005811">
    <property type="term" value="C:lipid droplet"/>
    <property type="evidence" value="ECO:0007669"/>
    <property type="project" value="TreeGrafter"/>
</dbReference>
<evidence type="ECO:0000256" key="8">
    <source>
        <dbReference type="ARBA" id="ARBA00023136"/>
    </source>
</evidence>
<name>A0A6P3XQH6_DINQU</name>
<protein>
    <recommendedName>
        <fullName evidence="10">Short-chain dehydrogenase/reductase 3</fullName>
    </recommendedName>
    <alternativeName>
        <fullName evidence="11">Retinal short-chain dehydrogenase/reductase 1</fullName>
    </alternativeName>
</protein>
<sequence length="328" mass="36803">MNFKEGAHVIYDVLLVIGMVMVYLTEALLLMLIPRRYCNKSIEGEVALVTGGANGIGRLIAAKLAKLGAQVVIWDIDKRGLAEAAEEIRKTGGMCYTYCCDIADKEEVYRTAKATKIEVGNVSLLVNNAGYVCGKTLMELPDREIERTFKVNILSHYWIIKSFLKDMMKNNHGHIVTVTSVAGLVGNYNCTDYSATKFAAVGCHESLFAELRMHGYDKIHMTLVCPYLINTGMFDGVKSRLMPSLEPDYVAEEVVAGILANKIMIVLPNIMSYLLLFKCLMPSKICWATICHIFKEPQAMMLLKDRELRKKRNYSENGTTNHECTYVQ</sequence>
<evidence type="ECO:0000256" key="2">
    <source>
        <dbReference type="ARBA" id="ARBA00006484"/>
    </source>
</evidence>
<keyword evidence="6" id="KW-0560">Oxidoreductase</keyword>
<evidence type="ECO:0000256" key="1">
    <source>
        <dbReference type="ARBA" id="ARBA00004141"/>
    </source>
</evidence>
<dbReference type="CDD" id="cd05339">
    <property type="entry name" value="17beta-HSDXI-like_SDR_c"/>
    <property type="match status" value="1"/>
</dbReference>
<evidence type="ECO:0000256" key="13">
    <source>
        <dbReference type="SAM" id="Phobius"/>
    </source>
</evidence>
<gene>
    <name evidence="15" type="primary">LOC106747612</name>
</gene>